<dbReference type="Pfam" id="PF00078">
    <property type="entry name" value="RVT_1"/>
    <property type="match status" value="1"/>
</dbReference>
<dbReference type="InterPro" id="IPR000477">
    <property type="entry name" value="RT_dom"/>
</dbReference>
<dbReference type="AlphaFoldDB" id="A0AAV6PPH6"/>
<feature type="transmembrane region" description="Helical" evidence="1">
    <location>
        <begin position="154"/>
        <end position="173"/>
    </location>
</feature>
<keyword evidence="4" id="KW-1185">Reference proteome</keyword>
<feature type="domain" description="Reverse transcriptase" evidence="2">
    <location>
        <begin position="29"/>
        <end position="154"/>
    </location>
</feature>
<gene>
    <name evidence="3" type="ORF">JOB18_022766</name>
</gene>
<comment type="caution">
    <text evidence="3">The sequence shown here is derived from an EMBL/GenBank/DDBJ whole genome shotgun (WGS) entry which is preliminary data.</text>
</comment>
<organism evidence="3 4">
    <name type="scientific">Solea senegalensis</name>
    <name type="common">Senegalese sole</name>
    <dbReference type="NCBI Taxonomy" id="28829"/>
    <lineage>
        <taxon>Eukaryota</taxon>
        <taxon>Metazoa</taxon>
        <taxon>Chordata</taxon>
        <taxon>Craniata</taxon>
        <taxon>Vertebrata</taxon>
        <taxon>Euteleostomi</taxon>
        <taxon>Actinopterygii</taxon>
        <taxon>Neopterygii</taxon>
        <taxon>Teleostei</taxon>
        <taxon>Neoteleostei</taxon>
        <taxon>Acanthomorphata</taxon>
        <taxon>Carangaria</taxon>
        <taxon>Pleuronectiformes</taxon>
        <taxon>Pleuronectoidei</taxon>
        <taxon>Soleidae</taxon>
        <taxon>Solea</taxon>
    </lineage>
</organism>
<dbReference type="EMBL" id="JAGKHQ010000127">
    <property type="protein sequence ID" value="KAG7472947.1"/>
    <property type="molecule type" value="Genomic_DNA"/>
</dbReference>
<evidence type="ECO:0000256" key="1">
    <source>
        <dbReference type="SAM" id="Phobius"/>
    </source>
</evidence>
<proteinExistence type="predicted"/>
<dbReference type="PANTHER" id="PTHR19446">
    <property type="entry name" value="REVERSE TRANSCRIPTASES"/>
    <property type="match status" value="1"/>
</dbReference>
<name>A0AAV6PPH6_SOLSE</name>
<keyword evidence="1" id="KW-1133">Transmembrane helix</keyword>
<evidence type="ECO:0000313" key="3">
    <source>
        <dbReference type="EMBL" id="KAG7472947.1"/>
    </source>
</evidence>
<evidence type="ECO:0000313" key="4">
    <source>
        <dbReference type="Proteomes" id="UP000693946"/>
    </source>
</evidence>
<protein>
    <recommendedName>
        <fullName evidence="2">Reverse transcriptase domain-containing protein</fullName>
    </recommendedName>
</protein>
<evidence type="ECO:0000259" key="2">
    <source>
        <dbReference type="Pfam" id="PF00078"/>
    </source>
</evidence>
<keyword evidence="1" id="KW-0472">Membrane</keyword>
<dbReference type="Proteomes" id="UP000693946">
    <property type="component" value="Unassembled WGS sequence"/>
</dbReference>
<sequence length="180" mass="19195">MKVLRAASLNINGGRDALKRALVSETFKQKRLEAFGVGGSFLSWVQLLYSEACCVLKVGGGLSRPIPVRRGIRQGCPISGQLYSITIEPLLRRLRSRLGGLVLAELGQSPPVVVSAYADDVNVFIKDQRDAQELESSLSPNERVSSAKVNWGKVGPVCLVAGTLVLFLVFQVISSGGGGA</sequence>
<keyword evidence="1" id="KW-0812">Transmembrane</keyword>
<accession>A0AAV6PPH6</accession>
<reference evidence="3 4" key="1">
    <citation type="journal article" date="2021" name="Sci. Rep.">
        <title>Chromosome anchoring in Senegalese sole (Solea senegalensis) reveals sex-associated markers and genome rearrangements in flatfish.</title>
        <authorList>
            <person name="Guerrero-Cozar I."/>
            <person name="Gomez-Garrido J."/>
            <person name="Berbel C."/>
            <person name="Martinez-Blanch J.F."/>
            <person name="Alioto T."/>
            <person name="Claros M.G."/>
            <person name="Gagnaire P.A."/>
            <person name="Manchado M."/>
        </authorList>
    </citation>
    <scope>NUCLEOTIDE SEQUENCE [LARGE SCALE GENOMIC DNA]</scope>
    <source>
        <strain evidence="3">Sse05_10M</strain>
    </source>
</reference>